<dbReference type="InterPro" id="IPR050414">
    <property type="entry name" value="Fungal_M35_metalloproteases"/>
</dbReference>
<evidence type="ECO:0000256" key="8">
    <source>
        <dbReference type="SAM" id="SignalP"/>
    </source>
</evidence>
<keyword evidence="6" id="KW-0862">Zinc</keyword>
<name>A0A2G8TBH9_9BURK</name>
<protein>
    <submittedName>
        <fullName evidence="10">Peptidase M35</fullName>
    </submittedName>
</protein>
<dbReference type="RefSeq" id="WP_099791072.1">
    <property type="nucleotide sequence ID" value="NZ_JBHLYV010000096.1"/>
</dbReference>
<dbReference type="InterPro" id="IPR034115">
    <property type="entry name" value="M35_peptidyl-Lys"/>
</dbReference>
<dbReference type="Proteomes" id="UP000230390">
    <property type="component" value="Unassembled WGS sequence"/>
</dbReference>
<accession>A0A2G8TBH9</accession>
<organism evidence="10 11">
    <name type="scientific">Massilia eurypsychrophila</name>
    <dbReference type="NCBI Taxonomy" id="1485217"/>
    <lineage>
        <taxon>Bacteria</taxon>
        <taxon>Pseudomonadati</taxon>
        <taxon>Pseudomonadota</taxon>
        <taxon>Betaproteobacteria</taxon>
        <taxon>Burkholderiales</taxon>
        <taxon>Oxalobacteraceae</taxon>
        <taxon>Telluria group</taxon>
        <taxon>Massilia</taxon>
    </lineage>
</organism>
<dbReference type="GO" id="GO:0004222">
    <property type="term" value="F:metalloendopeptidase activity"/>
    <property type="evidence" value="ECO:0007669"/>
    <property type="project" value="InterPro"/>
</dbReference>
<gene>
    <name evidence="10" type="ORF">CR105_18965</name>
</gene>
<feature type="domain" description="Lysine-specific metallo-endopeptidase" evidence="9">
    <location>
        <begin position="222"/>
        <end position="354"/>
    </location>
</feature>
<evidence type="ECO:0000256" key="6">
    <source>
        <dbReference type="ARBA" id="ARBA00022833"/>
    </source>
</evidence>
<dbReference type="InterPro" id="IPR024079">
    <property type="entry name" value="MetalloPept_cat_dom_sf"/>
</dbReference>
<proteinExistence type="inferred from homology"/>
<evidence type="ECO:0000256" key="4">
    <source>
        <dbReference type="ARBA" id="ARBA00022723"/>
    </source>
</evidence>
<dbReference type="CDD" id="cd11306">
    <property type="entry name" value="M35_peptidyl-Lys"/>
    <property type="match status" value="1"/>
</dbReference>
<evidence type="ECO:0000256" key="5">
    <source>
        <dbReference type="ARBA" id="ARBA00022801"/>
    </source>
</evidence>
<dbReference type="SUPFAM" id="SSF55486">
    <property type="entry name" value="Metalloproteases ('zincins'), catalytic domain"/>
    <property type="match status" value="1"/>
</dbReference>
<feature type="signal peptide" evidence="8">
    <location>
        <begin position="1"/>
        <end position="22"/>
    </location>
</feature>
<keyword evidence="7" id="KW-0482">Metalloprotease</keyword>
<evidence type="ECO:0000256" key="2">
    <source>
        <dbReference type="ARBA" id="ARBA00010279"/>
    </source>
</evidence>
<reference evidence="10 11" key="1">
    <citation type="submission" date="2017-10" db="EMBL/GenBank/DDBJ databases">
        <title>Massilia psychrophilum sp. nov., a novel purple-pigmented bacterium isolated from Tianshan glacier, Xinjiang Municipality, China.</title>
        <authorList>
            <person name="Wang H."/>
        </authorList>
    </citation>
    <scope>NUCLEOTIDE SEQUENCE [LARGE SCALE GENOMIC DNA]</scope>
    <source>
        <strain evidence="10 11">JCM 30074</strain>
    </source>
</reference>
<dbReference type="InterPro" id="IPR029463">
    <property type="entry name" value="Lys_MEP"/>
</dbReference>
<dbReference type="PANTHER" id="PTHR37016">
    <property type="match status" value="1"/>
</dbReference>
<keyword evidence="3" id="KW-0645">Protease</keyword>
<keyword evidence="4" id="KW-0479">Metal-binding</keyword>
<evidence type="ECO:0000313" key="10">
    <source>
        <dbReference type="EMBL" id="PIL43344.1"/>
    </source>
</evidence>
<dbReference type="Pfam" id="PF14521">
    <property type="entry name" value="Aspzincin_M35"/>
    <property type="match status" value="1"/>
</dbReference>
<dbReference type="PANTHER" id="PTHR37016:SF3">
    <property type="entry name" value="NEUTRAL PROTEASE 2-RELATED"/>
    <property type="match status" value="1"/>
</dbReference>
<sequence length="360" mass="38492">MNHIFRAGIAALTVAVCVGAQAASNGIAVSISTDKSSLGKSDDVVVTVTLTNTSATPQAVLRWHTPFGGEIEEPLFDIRRDGAKVPYLGARYKRPAPTAADYYVLAPGASRSARVELSSLYEMSVTGDYTIRYDTESLTLFNPHVNGRGTVAQRFGELKSQPLTLFIDARLPRGAVSQPAPELDAARGSGASLSFAKCSASQQSALTTAVAAGRAMADDGERYLMARKLLGPRYTNWFGASDPARQATVRGNFAAIKDAFATRPVTVDCGCNKPYFAYVYPTKPYAIYVCRAFWTAPMTGTDSKGGTMVHEMSHFNVVAATDDWVYGQEGAASLAISDPARAVNNADSHEYFGENTPALD</sequence>
<dbReference type="SMART" id="SM01351">
    <property type="entry name" value="Aspzincin_M35"/>
    <property type="match status" value="1"/>
</dbReference>
<comment type="cofactor">
    <cofactor evidence="1">
        <name>Zn(2+)</name>
        <dbReference type="ChEBI" id="CHEBI:29105"/>
    </cofactor>
</comment>
<dbReference type="Gene3D" id="3.40.390.10">
    <property type="entry name" value="Collagenase (Catalytic Domain)"/>
    <property type="match status" value="1"/>
</dbReference>
<keyword evidence="8" id="KW-0732">Signal</keyword>
<keyword evidence="11" id="KW-1185">Reference proteome</keyword>
<dbReference type="EMBL" id="PDOC01000014">
    <property type="protein sequence ID" value="PIL43344.1"/>
    <property type="molecule type" value="Genomic_DNA"/>
</dbReference>
<evidence type="ECO:0000256" key="3">
    <source>
        <dbReference type="ARBA" id="ARBA00022670"/>
    </source>
</evidence>
<feature type="chain" id="PRO_5013721959" evidence="8">
    <location>
        <begin position="23"/>
        <end position="360"/>
    </location>
</feature>
<comment type="similarity">
    <text evidence="2">Belongs to the peptidase M35 family.</text>
</comment>
<evidence type="ECO:0000259" key="9">
    <source>
        <dbReference type="SMART" id="SM01351"/>
    </source>
</evidence>
<evidence type="ECO:0000256" key="1">
    <source>
        <dbReference type="ARBA" id="ARBA00001947"/>
    </source>
</evidence>
<dbReference type="GO" id="GO:0006508">
    <property type="term" value="P:proteolysis"/>
    <property type="evidence" value="ECO:0007669"/>
    <property type="project" value="UniProtKB-KW"/>
</dbReference>
<comment type="caution">
    <text evidence="10">The sequence shown here is derived from an EMBL/GenBank/DDBJ whole genome shotgun (WGS) entry which is preliminary data.</text>
</comment>
<dbReference type="Gene3D" id="2.60.40.2970">
    <property type="match status" value="1"/>
</dbReference>
<keyword evidence="5" id="KW-0378">Hydrolase</keyword>
<evidence type="ECO:0000313" key="11">
    <source>
        <dbReference type="Proteomes" id="UP000230390"/>
    </source>
</evidence>
<dbReference type="AlphaFoldDB" id="A0A2G8TBH9"/>
<evidence type="ECO:0000256" key="7">
    <source>
        <dbReference type="ARBA" id="ARBA00023049"/>
    </source>
</evidence>
<dbReference type="OrthoDB" id="7649992at2"/>
<dbReference type="GO" id="GO:0046872">
    <property type="term" value="F:metal ion binding"/>
    <property type="evidence" value="ECO:0007669"/>
    <property type="project" value="UniProtKB-KW"/>
</dbReference>